<dbReference type="AlphaFoldDB" id="A0A1C9ZZ47"/>
<keyword evidence="4" id="KW-0804">Transcription</keyword>
<dbReference type="PROSITE" id="PS50888">
    <property type="entry name" value="BHLH"/>
    <property type="match status" value="1"/>
</dbReference>
<evidence type="ECO:0000256" key="1">
    <source>
        <dbReference type="ARBA" id="ARBA00005510"/>
    </source>
</evidence>
<proteinExistence type="evidence at transcript level"/>
<protein>
    <submittedName>
        <fullName evidence="8">BHLH transcription factor</fullName>
    </submittedName>
</protein>
<reference evidence="8" key="1">
    <citation type="journal article" date="2016" name="J. Plant Res.">
        <title>Loss of heterophylly in aquatic plants: not ABA-mediated stress but exogenous ABA treatment induces stomatal leaves in Potamogeton perfoliatus.</title>
        <authorList>
            <person name="Iida S."/>
            <person name="Ikeda M."/>
            <person name="Amano M."/>
            <person name="Sakayama H."/>
            <person name="Kadono Y."/>
            <person name="Kosuge K."/>
        </authorList>
    </citation>
    <scope>NUCLEOTIDE SEQUENCE</scope>
</reference>
<keyword evidence="2" id="KW-0805">Transcription regulation</keyword>
<evidence type="ECO:0000256" key="4">
    <source>
        <dbReference type="ARBA" id="ARBA00023163"/>
    </source>
</evidence>
<dbReference type="GO" id="GO:0005634">
    <property type="term" value="C:nucleus"/>
    <property type="evidence" value="ECO:0007669"/>
    <property type="project" value="TreeGrafter"/>
</dbReference>
<dbReference type="SMART" id="SM00353">
    <property type="entry name" value="HLH"/>
    <property type="match status" value="1"/>
</dbReference>
<feature type="domain" description="BHLH" evidence="7">
    <location>
        <begin position="118"/>
        <end position="169"/>
    </location>
</feature>
<dbReference type="InterPro" id="IPR044283">
    <property type="entry name" value="FAMA/SPEECHLESS/MUTE-like"/>
</dbReference>
<dbReference type="InterPro" id="IPR011598">
    <property type="entry name" value="bHLH_dom"/>
</dbReference>
<dbReference type="GO" id="GO:0010052">
    <property type="term" value="P:guard cell differentiation"/>
    <property type="evidence" value="ECO:0007669"/>
    <property type="project" value="InterPro"/>
</dbReference>
<gene>
    <name evidence="8" type="primary">PotSPCH</name>
</gene>
<sequence length="201" mass="22322">PIPCKVFFYCCCVFVVLVLVDMGDCLFADLFEDLISGSSSSPDNPFSILDDPLDKNHTVTNYKDSIFLSSILEEPLLFPSKRSAASSSSSQKGDNSNSKKQKLSQTTSVVLGSSCNGQNRMSHINVERNRRKQMNDNLSVLRSMMPCFYVKRGDQASIVSGVIDYIKELQQVLQSMESKKQRKIYSDVNVLSPRTVVVAAS</sequence>
<organism evidence="8">
    <name type="scientific">Potamogeton wrightii</name>
    <dbReference type="NCBI Taxonomy" id="384654"/>
    <lineage>
        <taxon>Eukaryota</taxon>
        <taxon>Viridiplantae</taxon>
        <taxon>Streptophyta</taxon>
        <taxon>Embryophyta</taxon>
        <taxon>Tracheophyta</taxon>
        <taxon>Spermatophyta</taxon>
        <taxon>Magnoliopsida</taxon>
        <taxon>Liliopsida</taxon>
        <taxon>Potamogetonaceae</taxon>
        <taxon>Potamogeton</taxon>
    </lineage>
</organism>
<comment type="similarity">
    <text evidence="1">Belongs to the bHLH protein family.</text>
</comment>
<name>A0A1C9ZZ47_9LILI</name>
<accession>A0A1C9ZZ47</accession>
<dbReference type="GO" id="GO:0003700">
    <property type="term" value="F:DNA-binding transcription factor activity"/>
    <property type="evidence" value="ECO:0007669"/>
    <property type="project" value="InterPro"/>
</dbReference>
<feature type="non-terminal residue" evidence="8">
    <location>
        <position position="201"/>
    </location>
</feature>
<evidence type="ECO:0000256" key="5">
    <source>
        <dbReference type="SAM" id="MobiDB-lite"/>
    </source>
</evidence>
<dbReference type="EMBL" id="LC038105">
    <property type="protein sequence ID" value="BAV59625.1"/>
    <property type="molecule type" value="mRNA"/>
</dbReference>
<dbReference type="PANTHER" id="PTHR46684:SF4">
    <property type="entry name" value="TRANSCRIPTION FACTOR SPEECHLESS"/>
    <property type="match status" value="1"/>
</dbReference>
<dbReference type="InterPro" id="IPR036638">
    <property type="entry name" value="HLH_DNA-bd_sf"/>
</dbReference>
<dbReference type="Gene3D" id="4.10.280.10">
    <property type="entry name" value="Helix-loop-helix DNA-binding domain"/>
    <property type="match status" value="1"/>
</dbReference>
<feature type="compositionally biased region" description="Low complexity" evidence="5">
    <location>
        <begin position="82"/>
        <end position="98"/>
    </location>
</feature>
<keyword evidence="3" id="KW-0238">DNA-binding</keyword>
<keyword evidence="6" id="KW-0732">Signal</keyword>
<feature type="region of interest" description="Disordered" evidence="5">
    <location>
        <begin position="82"/>
        <end position="106"/>
    </location>
</feature>
<evidence type="ECO:0000256" key="6">
    <source>
        <dbReference type="SAM" id="SignalP"/>
    </source>
</evidence>
<feature type="non-terminal residue" evidence="8">
    <location>
        <position position="1"/>
    </location>
</feature>
<evidence type="ECO:0000313" key="8">
    <source>
        <dbReference type="EMBL" id="BAV59625.1"/>
    </source>
</evidence>
<feature type="chain" id="PRO_5008896948" evidence="6">
    <location>
        <begin position="26"/>
        <end position="201"/>
    </location>
</feature>
<dbReference type="CDD" id="cd11448">
    <property type="entry name" value="bHLH_AtFAMA_like"/>
    <property type="match status" value="1"/>
</dbReference>
<feature type="signal peptide" evidence="6">
    <location>
        <begin position="1"/>
        <end position="25"/>
    </location>
</feature>
<dbReference type="PANTHER" id="PTHR46684">
    <property type="entry name" value="TRANSCRIPTION FACTOR FAMA"/>
    <property type="match status" value="1"/>
</dbReference>
<dbReference type="GO" id="GO:0046983">
    <property type="term" value="F:protein dimerization activity"/>
    <property type="evidence" value="ECO:0007669"/>
    <property type="project" value="InterPro"/>
</dbReference>
<dbReference type="GO" id="GO:0045893">
    <property type="term" value="P:positive regulation of DNA-templated transcription"/>
    <property type="evidence" value="ECO:0007669"/>
    <property type="project" value="TreeGrafter"/>
</dbReference>
<evidence type="ECO:0000256" key="2">
    <source>
        <dbReference type="ARBA" id="ARBA00023015"/>
    </source>
</evidence>
<dbReference type="Pfam" id="PF00010">
    <property type="entry name" value="HLH"/>
    <property type="match status" value="1"/>
</dbReference>
<dbReference type="GO" id="GO:0003677">
    <property type="term" value="F:DNA binding"/>
    <property type="evidence" value="ECO:0007669"/>
    <property type="project" value="UniProtKB-KW"/>
</dbReference>
<evidence type="ECO:0000256" key="3">
    <source>
        <dbReference type="ARBA" id="ARBA00023125"/>
    </source>
</evidence>
<evidence type="ECO:0000259" key="7">
    <source>
        <dbReference type="PROSITE" id="PS50888"/>
    </source>
</evidence>
<dbReference type="SUPFAM" id="SSF47459">
    <property type="entry name" value="HLH, helix-loop-helix DNA-binding domain"/>
    <property type="match status" value="1"/>
</dbReference>